<proteinExistence type="predicted"/>
<feature type="compositionally biased region" description="Acidic residues" evidence="1">
    <location>
        <begin position="379"/>
        <end position="391"/>
    </location>
</feature>
<feature type="region of interest" description="Disordered" evidence="1">
    <location>
        <begin position="241"/>
        <end position="329"/>
    </location>
</feature>
<feature type="compositionally biased region" description="Polar residues" evidence="1">
    <location>
        <begin position="587"/>
        <end position="601"/>
    </location>
</feature>
<feature type="region of interest" description="Disordered" evidence="1">
    <location>
        <begin position="345"/>
        <end position="629"/>
    </location>
</feature>
<dbReference type="Gene3D" id="6.10.140.1020">
    <property type="match status" value="1"/>
</dbReference>
<feature type="region of interest" description="Disordered" evidence="1">
    <location>
        <begin position="684"/>
        <end position="710"/>
    </location>
</feature>
<feature type="compositionally biased region" description="Basic residues" evidence="1">
    <location>
        <begin position="431"/>
        <end position="442"/>
    </location>
</feature>
<dbReference type="Proteomes" id="UP001164286">
    <property type="component" value="Unassembled WGS sequence"/>
</dbReference>
<evidence type="ECO:0000313" key="2">
    <source>
        <dbReference type="EMBL" id="KAI9636743.1"/>
    </source>
</evidence>
<comment type="caution">
    <text evidence="2">The sequence shown here is derived from an EMBL/GenBank/DDBJ whole genome shotgun (WGS) entry which is preliminary data.</text>
</comment>
<evidence type="ECO:0000313" key="3">
    <source>
        <dbReference type="Proteomes" id="UP001164286"/>
    </source>
</evidence>
<feature type="compositionally biased region" description="Basic and acidic residues" evidence="1">
    <location>
        <begin position="31"/>
        <end position="40"/>
    </location>
</feature>
<feature type="compositionally biased region" description="Basic and acidic residues" evidence="1">
    <location>
        <begin position="356"/>
        <end position="365"/>
    </location>
</feature>
<dbReference type="RefSeq" id="XP_052946520.1">
    <property type="nucleotide sequence ID" value="XM_053093426.1"/>
</dbReference>
<feature type="compositionally biased region" description="Pro residues" evidence="1">
    <location>
        <begin position="297"/>
        <end position="309"/>
    </location>
</feature>
<feature type="compositionally biased region" description="Basic and acidic residues" evidence="1">
    <location>
        <begin position="67"/>
        <end position="92"/>
    </location>
</feature>
<accession>A0AA38H983</accession>
<feature type="compositionally biased region" description="Polar residues" evidence="1">
    <location>
        <begin position="517"/>
        <end position="542"/>
    </location>
</feature>
<dbReference type="AlphaFoldDB" id="A0AA38H983"/>
<organism evidence="2 3">
    <name type="scientific">Dioszegia hungarica</name>
    <dbReference type="NCBI Taxonomy" id="4972"/>
    <lineage>
        <taxon>Eukaryota</taxon>
        <taxon>Fungi</taxon>
        <taxon>Dikarya</taxon>
        <taxon>Basidiomycota</taxon>
        <taxon>Agaricomycotina</taxon>
        <taxon>Tremellomycetes</taxon>
        <taxon>Tremellales</taxon>
        <taxon>Bulleribasidiaceae</taxon>
        <taxon>Dioszegia</taxon>
    </lineage>
</organism>
<name>A0AA38H983_9TREE</name>
<feature type="compositionally biased region" description="Basic and acidic residues" evidence="1">
    <location>
        <begin position="286"/>
        <end position="295"/>
    </location>
</feature>
<protein>
    <recommendedName>
        <fullName evidence="4">Swi5-dependent recombination DNA repair protein 1</fullName>
    </recommendedName>
</protein>
<feature type="compositionally biased region" description="Pro residues" evidence="1">
    <location>
        <begin position="557"/>
        <end position="568"/>
    </location>
</feature>
<feature type="region of interest" description="Disordered" evidence="1">
    <location>
        <begin position="1"/>
        <end position="42"/>
    </location>
</feature>
<feature type="compositionally biased region" description="Low complexity" evidence="1">
    <location>
        <begin position="507"/>
        <end position="516"/>
    </location>
</feature>
<feature type="compositionally biased region" description="Basic and acidic residues" evidence="1">
    <location>
        <begin position="773"/>
        <end position="783"/>
    </location>
</feature>
<feature type="compositionally biased region" description="Low complexity" evidence="1">
    <location>
        <begin position="610"/>
        <end position="629"/>
    </location>
</feature>
<reference evidence="2" key="1">
    <citation type="journal article" date="2022" name="G3 (Bethesda)">
        <title>High quality genome of the basidiomycete yeast Dioszegia hungarica PDD-24b-2 isolated from cloud water.</title>
        <authorList>
            <person name="Jarrige D."/>
            <person name="Haridas S."/>
            <person name="Bleykasten-Grosshans C."/>
            <person name="Joly M."/>
            <person name="Nadalig T."/>
            <person name="Sancelme M."/>
            <person name="Vuilleumier S."/>
            <person name="Grigoriev I.V."/>
            <person name="Amato P."/>
            <person name="Bringel F."/>
        </authorList>
    </citation>
    <scope>NUCLEOTIDE SEQUENCE</scope>
    <source>
        <strain evidence="2">PDD-24b-2</strain>
    </source>
</reference>
<feature type="compositionally biased region" description="Basic and acidic residues" evidence="1">
    <location>
        <begin position="141"/>
        <end position="152"/>
    </location>
</feature>
<dbReference type="EMBL" id="JAKWFO010000005">
    <property type="protein sequence ID" value="KAI9636743.1"/>
    <property type="molecule type" value="Genomic_DNA"/>
</dbReference>
<feature type="compositionally biased region" description="Pro residues" evidence="1">
    <location>
        <begin position="184"/>
        <end position="200"/>
    </location>
</feature>
<sequence>MSIPLAAKDPQGSLPPSQVPGAEAVEGGEVDPEKAARPGEADQVQELRYIWVTQPTMEPLEESMVELPDRGERRGGNDAEEKEVVQDEGRPEVAVDASAAISNTEVEMGDLGGSILKAAEIRQDCGRGGGAELPSEIDGGVAEKGDEDRQEASDPLVGGPATSDPASEAISDQVDIALPFQSTSPPPPPLPNSLPMPSSPQPISAESHSTESGLAAVVAAPNLSDANAPTAAQRAALSISSSLSADQPAAVASPVIATNDPATESPEILPPPATEHLHDSILTPTVHRDSLEIHDAPNPPPDISPPPRPTFSTSASHAPMSLANGLKRKDHMNDLFSSLAPVKRKKVELAPAPRRPQRDIERADSLELPDVTVDHGEPDLEYGYEGGEPDSVESAGSPIYETAKGSPVVEAREVGSGVVAEEDAQKGQWRVGKRPGHQGSHIRRPEAEEGTSEAETGPGKRGQKRSLSQSITDSAEKVLKKPFRLPARVTLKPLVKPRERTPPTPPHTSSDSFSPPHNTVDTDVGSSPIKNPFSKKTPNAKLSSKPFAIPRKIDKPPSSPPGIPPTPPSTSSLASTSTATPASLGSHTTSSPFKASPTYSKRLSRPFKTPFSRSAAPSPASLSHRSAARTTRDLLLELEKEERTLRNAIKYYTQPEEDERLVELISIWRTAGQTVAELLFDIQPRPDDQAGEGGGGIGGMGMPGMGGGGGGGGAGSFFGNDKPFFSPMEEFTPEQLRALARMPTNQDGDPVDDEGNPIFGGGGDLAAEPDFGGARRDEGSVRDGDDESREDGAIKAAAASEDWTIGTMLARMGVEPGMYAWDADAEDWGVPEED</sequence>
<evidence type="ECO:0000256" key="1">
    <source>
        <dbReference type="SAM" id="MobiDB-lite"/>
    </source>
</evidence>
<feature type="compositionally biased region" description="Low complexity" evidence="1">
    <location>
        <begin position="569"/>
        <end position="586"/>
    </location>
</feature>
<feature type="region of interest" description="Disordered" evidence="1">
    <location>
        <begin position="58"/>
        <end position="92"/>
    </location>
</feature>
<feature type="compositionally biased region" description="Gly residues" evidence="1">
    <location>
        <begin position="691"/>
        <end position="710"/>
    </location>
</feature>
<dbReference type="GeneID" id="77732631"/>
<feature type="region of interest" description="Disordered" evidence="1">
    <location>
        <begin position="743"/>
        <end position="792"/>
    </location>
</feature>
<keyword evidence="3" id="KW-1185">Reference proteome</keyword>
<feature type="region of interest" description="Disordered" evidence="1">
    <location>
        <begin position="125"/>
        <end position="212"/>
    </location>
</feature>
<gene>
    <name evidence="2" type="ORF">MKK02DRAFT_45448</name>
</gene>
<evidence type="ECO:0008006" key="4">
    <source>
        <dbReference type="Google" id="ProtNLM"/>
    </source>
</evidence>